<evidence type="ECO:0000313" key="1">
    <source>
        <dbReference type="EMBL" id="KRP45448.1"/>
    </source>
</evidence>
<evidence type="ECO:0008006" key="3">
    <source>
        <dbReference type="Google" id="ProtNLM"/>
    </source>
</evidence>
<comment type="caution">
    <text evidence="1">The sequence shown here is derived from an EMBL/GenBank/DDBJ whole genome shotgun (WGS) entry which is preliminary data.</text>
</comment>
<dbReference type="AlphaFoldDB" id="A0A0R2YAY1"/>
<dbReference type="RefSeq" id="WP_057012672.1">
    <property type="nucleotide sequence ID" value="NZ_JYLH01000007.1"/>
</dbReference>
<gene>
    <name evidence="1" type="ORF">TU73_13695</name>
</gene>
<evidence type="ECO:0000313" key="2">
    <source>
        <dbReference type="Proteomes" id="UP000051446"/>
    </source>
</evidence>
<sequence length="297" mass="34383">MIVSINENWTNAETEHTDHLKKIIRNFLYSQLSICGPKTPAYYFVRETRKLIISHKLTDISSSITILGAHTKRLGRQKTRLLKELKKVFNYDRFISKYGTWNAYTLCKKSKARICPYCNHAYAFTIECKDGAFRPTLDHFFLKDQYPHLALTLYNLVPSCSSCNSSLKGEEDFHQTPHLNPLFDNESITFQLFSTVNPSGLLDDISLNLQNVKLAATAPLNCVKSQNSLKTFIINERYEVLLMEAIDFFVAKTDYEEAKINTQLELQFSEASLLRFDRTKYNRYLLGKMFADLYDAF</sequence>
<name>A0A0R2YAY1_9PSED</name>
<organism evidence="1 2">
    <name type="scientific">Pseudomonas libanensis</name>
    <dbReference type="NCBI Taxonomy" id="75588"/>
    <lineage>
        <taxon>Bacteria</taxon>
        <taxon>Pseudomonadati</taxon>
        <taxon>Pseudomonadota</taxon>
        <taxon>Gammaproteobacteria</taxon>
        <taxon>Pseudomonadales</taxon>
        <taxon>Pseudomonadaceae</taxon>
        <taxon>Pseudomonas</taxon>
    </lineage>
</organism>
<accession>A0A0R2YAY1</accession>
<reference evidence="1 2" key="1">
    <citation type="submission" date="2015-02" db="EMBL/GenBank/DDBJ databases">
        <title>Pseudomonas helleri sp. nov. and Pseudomonas weihenstephanensis sp. nov., isolated from raw cows milk.</title>
        <authorList>
            <person name="von Neubeck M."/>
            <person name="Huptas C."/>
            <person name="Wenning M."/>
            <person name="Scherer S."/>
        </authorList>
    </citation>
    <scope>NUCLEOTIDE SEQUENCE [LARGE SCALE GENOMIC DNA]</scope>
    <source>
        <strain evidence="1 2">DSM 17149</strain>
    </source>
</reference>
<dbReference type="PATRIC" id="fig|75588.4.peg.5155"/>
<dbReference type="Proteomes" id="UP000051446">
    <property type="component" value="Unassembled WGS sequence"/>
</dbReference>
<protein>
    <recommendedName>
        <fullName evidence="3">HNH nuclease domain-containing protein</fullName>
    </recommendedName>
</protein>
<dbReference type="EMBL" id="JYLH01000007">
    <property type="protein sequence ID" value="KRP45448.1"/>
    <property type="molecule type" value="Genomic_DNA"/>
</dbReference>
<proteinExistence type="predicted"/>
<dbReference type="Gene3D" id="1.10.30.50">
    <property type="match status" value="1"/>
</dbReference>